<accession>A0A246WSD5</accession>
<feature type="chain" id="PRO_5012128476" description="DUF4148 domain-containing protein" evidence="1">
    <location>
        <begin position="22"/>
        <end position="129"/>
    </location>
</feature>
<dbReference type="Pfam" id="PF13663">
    <property type="entry name" value="DUF4148"/>
    <property type="match status" value="2"/>
</dbReference>
<gene>
    <name evidence="2" type="ORF">CEJ42_10400</name>
</gene>
<evidence type="ECO:0000256" key="1">
    <source>
        <dbReference type="SAM" id="SignalP"/>
    </source>
</evidence>
<organism evidence="2 3">
    <name type="scientific">Herbaspirillum robiniae</name>
    <dbReference type="NCBI Taxonomy" id="2014887"/>
    <lineage>
        <taxon>Bacteria</taxon>
        <taxon>Pseudomonadati</taxon>
        <taxon>Pseudomonadota</taxon>
        <taxon>Betaproteobacteria</taxon>
        <taxon>Burkholderiales</taxon>
        <taxon>Oxalobacteraceae</taxon>
        <taxon>Herbaspirillum</taxon>
    </lineage>
</organism>
<reference evidence="2 3" key="1">
    <citation type="submission" date="2017-06" db="EMBL/GenBank/DDBJ databases">
        <title>Herbaspirillum phytohormonus sp. nov., isolated from the root nodule of Robinia pseudoacacia in lead-zinc mine.</title>
        <authorList>
            <person name="Fan M."/>
            <person name="Lin Y."/>
        </authorList>
    </citation>
    <scope>NUCLEOTIDE SEQUENCE [LARGE SCALE GENOMIC DNA]</scope>
    <source>
        <strain evidence="2 3">HZ10</strain>
    </source>
</reference>
<evidence type="ECO:0000313" key="2">
    <source>
        <dbReference type="EMBL" id="OWY29256.1"/>
    </source>
</evidence>
<sequence length="129" mass="13899">MNTRHLLIAVALAATSGIVMADTAYAQSTAVQGKTRAQVIEELKQARADGSIAIGDADFPKTPAFVSTKTRAQVIAELKEAQARGLVNVGDAYYPKLPEFVSTKSRAQVQAELAEYQKNPDPQGLYRGY</sequence>
<keyword evidence="1" id="KW-0732">Signal</keyword>
<protein>
    <recommendedName>
        <fullName evidence="4">DUF4148 domain-containing protein</fullName>
    </recommendedName>
</protein>
<evidence type="ECO:0008006" key="4">
    <source>
        <dbReference type="Google" id="ProtNLM"/>
    </source>
</evidence>
<dbReference type="RefSeq" id="WP_088750975.1">
    <property type="nucleotide sequence ID" value="NZ_NJGU01000005.1"/>
</dbReference>
<feature type="signal peptide" evidence="1">
    <location>
        <begin position="1"/>
        <end position="21"/>
    </location>
</feature>
<dbReference type="InterPro" id="IPR025421">
    <property type="entry name" value="DUF4148"/>
</dbReference>
<dbReference type="AlphaFoldDB" id="A0A246WSD5"/>
<comment type="caution">
    <text evidence="2">The sequence shown here is derived from an EMBL/GenBank/DDBJ whole genome shotgun (WGS) entry which is preliminary data.</text>
</comment>
<name>A0A246WSD5_9BURK</name>
<dbReference type="Proteomes" id="UP000197596">
    <property type="component" value="Unassembled WGS sequence"/>
</dbReference>
<dbReference type="EMBL" id="NJGU01000005">
    <property type="protein sequence ID" value="OWY29256.1"/>
    <property type="molecule type" value="Genomic_DNA"/>
</dbReference>
<proteinExistence type="predicted"/>
<evidence type="ECO:0000313" key="3">
    <source>
        <dbReference type="Proteomes" id="UP000197596"/>
    </source>
</evidence>